<dbReference type="InterPro" id="IPR002347">
    <property type="entry name" value="SDR_fam"/>
</dbReference>
<proteinExistence type="predicted"/>
<comment type="caution">
    <text evidence="1">The sequence shown here is derived from an EMBL/GenBank/DDBJ whole genome shotgun (WGS) entry which is preliminary data.</text>
</comment>
<organism evidence="1 2">
    <name type="scientific">Hondaea fermentalgiana</name>
    <dbReference type="NCBI Taxonomy" id="2315210"/>
    <lineage>
        <taxon>Eukaryota</taxon>
        <taxon>Sar</taxon>
        <taxon>Stramenopiles</taxon>
        <taxon>Bigyra</taxon>
        <taxon>Labyrinthulomycetes</taxon>
        <taxon>Thraustochytrida</taxon>
        <taxon>Thraustochytriidae</taxon>
        <taxon>Hondaea</taxon>
    </lineage>
</organism>
<dbReference type="Proteomes" id="UP000241890">
    <property type="component" value="Unassembled WGS sequence"/>
</dbReference>
<name>A0A2R5GVB6_9STRA</name>
<dbReference type="Pfam" id="PF00106">
    <property type="entry name" value="adh_short"/>
    <property type="match status" value="1"/>
</dbReference>
<accession>A0A2R5GVB6</accession>
<dbReference type="Gene3D" id="3.40.50.720">
    <property type="entry name" value="NAD(P)-binding Rossmann-like Domain"/>
    <property type="match status" value="1"/>
</dbReference>
<dbReference type="PANTHER" id="PTHR43431">
    <property type="entry name" value="OXIDOREDUCTASE, SHORT CHAIN DEHYDROGENASE/REDUCTASE FAMILY (AFU_ORTHOLOGUE AFUA_5G14000)"/>
    <property type="match status" value="1"/>
</dbReference>
<dbReference type="InParanoid" id="A0A2R5GVB6"/>
<protein>
    <submittedName>
        <fullName evidence="1">Carbonyl reductase family member 4</fullName>
    </submittedName>
</protein>
<reference evidence="1 2" key="1">
    <citation type="submission" date="2017-12" db="EMBL/GenBank/DDBJ databases">
        <title>Sequencing, de novo assembly and annotation of complete genome of a new Thraustochytrid species, strain FCC1311.</title>
        <authorList>
            <person name="Sedici K."/>
            <person name="Godart F."/>
            <person name="Aiese Cigliano R."/>
            <person name="Sanseverino W."/>
            <person name="Barakat M."/>
            <person name="Ortet P."/>
            <person name="Marechal E."/>
            <person name="Cagnac O."/>
            <person name="Amato A."/>
        </authorList>
    </citation>
    <scope>NUCLEOTIDE SEQUENCE [LARGE SCALE GENOMIC DNA]</scope>
</reference>
<gene>
    <name evidence="1" type="ORF">FCC1311_105871</name>
</gene>
<sequence length="258" mass="28183">MSQRVANVARHLTTSAKKGVCLVVGAGDATGGAIARRFAKEGYTTAVVRRNKEPLEDLVKQIQIAGGNAVAFACDARKEEQVVDLVQKIEKDLGPIEIAVHNIGANMNFPITETTTRKYTKIWEMAALTAFHMGREVARVMTPRKQGTIIITGATASLRGGSGFAAFAGAKHAKRALAQAMARELGPKGIHVAHTIIDGPIETNFVRDIWGEDNFKNLQDNGGLLLPDEIAKVYLDIHNQHPSAWTFELDLRPYCEKW</sequence>
<dbReference type="AlphaFoldDB" id="A0A2R5GVB6"/>
<dbReference type="SUPFAM" id="SSF51735">
    <property type="entry name" value="NAD(P)-binding Rossmann-fold domains"/>
    <property type="match status" value="1"/>
</dbReference>
<keyword evidence="2" id="KW-1185">Reference proteome</keyword>
<dbReference type="PRINTS" id="PR00081">
    <property type="entry name" value="GDHRDH"/>
</dbReference>
<dbReference type="OrthoDB" id="5399006at2759"/>
<evidence type="ECO:0000313" key="2">
    <source>
        <dbReference type="Proteomes" id="UP000241890"/>
    </source>
</evidence>
<evidence type="ECO:0000313" key="1">
    <source>
        <dbReference type="EMBL" id="GBG34790.1"/>
    </source>
</evidence>
<dbReference type="InterPro" id="IPR036291">
    <property type="entry name" value="NAD(P)-bd_dom_sf"/>
</dbReference>
<dbReference type="EMBL" id="BEYU01000216">
    <property type="protein sequence ID" value="GBG34790.1"/>
    <property type="molecule type" value="Genomic_DNA"/>
</dbReference>
<dbReference type="PANTHER" id="PTHR43431:SF7">
    <property type="entry name" value="OXIDOREDUCTASE, SHORT CHAIN DEHYDROGENASE_REDUCTASE FAMILY (AFU_ORTHOLOGUE AFUA_5G14000)"/>
    <property type="match status" value="1"/>
</dbReference>